<comment type="caution">
    <text evidence="1">The sequence shown here is derived from an EMBL/GenBank/DDBJ whole genome shotgun (WGS) entry which is preliminary data.</text>
</comment>
<dbReference type="EMBL" id="JABCKI010005730">
    <property type="protein sequence ID" value="KAG5639150.1"/>
    <property type="molecule type" value="Genomic_DNA"/>
</dbReference>
<reference evidence="1" key="1">
    <citation type="submission" date="2021-02" db="EMBL/GenBank/DDBJ databases">
        <authorList>
            <person name="Nieuwenhuis M."/>
            <person name="Van De Peppel L.J.J."/>
        </authorList>
    </citation>
    <scope>NUCLEOTIDE SEQUENCE</scope>
    <source>
        <strain evidence="1">D49</strain>
    </source>
</reference>
<dbReference type="Gene3D" id="3.80.10.10">
    <property type="entry name" value="Ribonuclease Inhibitor"/>
    <property type="match status" value="1"/>
</dbReference>
<sequence>MSLSGPDDQNALISSGPIDALPVEILTKIFVELSQNYIKTVCKEHNSHPADRPGYQVSSCRCLNWDPHSEQIPVWDNTDVCTRYPFPSALWDVSNRWRTITETIPSFWTRLVIFVDSNPTPLSWIARALALSAEHPLQVNVIRREHTYSCSDPDERDRCRAVIALLSPHFHRCQRIHFDVIHSSSLPSLITDFGRPCPLLHSLQLVCREDDGDAPGATNGSHSRNEGVLISPALRVLEIDGRNFAHRCRHGLQWDWKKIIHSTLTSISISNFTPSVSITEDLLFSNQDLLQFLQGMPALKSLSLSNVEFVAKREGEEWAGFVSLEVSHMVLKDLKRSVFSSIASGAMVMYGDSLQIERCEVSNFEVISPRSPSSYTILVDLDKGVNIGTHLLGWAGASLRVERCPSFNDDTLKIFAQHGCPPELLSLEICDCPNFTAKGLIRAVEKLGWMPLLRVSGQMLPEKPTAEQILWLEKHTWEFDWNVRQSHMACRVKFFLLVTRQSGTELVPVSCFVRDHPGSWRDTLSLHKIHS</sequence>
<organism evidence="1 2">
    <name type="scientific">Sphagnurus paluster</name>
    <dbReference type="NCBI Taxonomy" id="117069"/>
    <lineage>
        <taxon>Eukaryota</taxon>
        <taxon>Fungi</taxon>
        <taxon>Dikarya</taxon>
        <taxon>Basidiomycota</taxon>
        <taxon>Agaricomycotina</taxon>
        <taxon>Agaricomycetes</taxon>
        <taxon>Agaricomycetidae</taxon>
        <taxon>Agaricales</taxon>
        <taxon>Tricholomatineae</taxon>
        <taxon>Lyophyllaceae</taxon>
        <taxon>Sphagnurus</taxon>
    </lineage>
</organism>
<name>A0A9P7K7Q9_9AGAR</name>
<evidence type="ECO:0000313" key="2">
    <source>
        <dbReference type="Proteomes" id="UP000717328"/>
    </source>
</evidence>
<gene>
    <name evidence="1" type="ORF">H0H81_006409</name>
</gene>
<dbReference type="InterPro" id="IPR032675">
    <property type="entry name" value="LRR_dom_sf"/>
</dbReference>
<keyword evidence="2" id="KW-1185">Reference proteome</keyword>
<accession>A0A9P7K7Q9</accession>
<evidence type="ECO:0000313" key="1">
    <source>
        <dbReference type="EMBL" id="KAG5639150.1"/>
    </source>
</evidence>
<proteinExistence type="predicted"/>
<protein>
    <recommendedName>
        <fullName evidence="3">F-box domain-containing protein</fullName>
    </recommendedName>
</protein>
<reference evidence="1" key="2">
    <citation type="submission" date="2021-10" db="EMBL/GenBank/DDBJ databases">
        <title>Phylogenomics reveals ancestral predisposition of the termite-cultivated fungus Termitomyces towards a domesticated lifestyle.</title>
        <authorList>
            <person name="Auxier B."/>
            <person name="Grum-Grzhimaylo A."/>
            <person name="Cardenas M.E."/>
            <person name="Lodge J.D."/>
            <person name="Laessoe T."/>
            <person name="Pedersen O."/>
            <person name="Smith M.E."/>
            <person name="Kuyper T.W."/>
            <person name="Franco-Molano E.A."/>
            <person name="Baroni T.J."/>
            <person name="Aanen D.K."/>
        </authorList>
    </citation>
    <scope>NUCLEOTIDE SEQUENCE</scope>
    <source>
        <strain evidence="1">D49</strain>
    </source>
</reference>
<dbReference type="OrthoDB" id="3048627at2759"/>
<dbReference type="AlphaFoldDB" id="A0A9P7K7Q9"/>
<evidence type="ECO:0008006" key="3">
    <source>
        <dbReference type="Google" id="ProtNLM"/>
    </source>
</evidence>
<dbReference type="Proteomes" id="UP000717328">
    <property type="component" value="Unassembled WGS sequence"/>
</dbReference>